<sequence>MIPESSPLKTGWEIFAETLVGLVSALAWPALIVFAILFFGEPIKKLISRIKSASIAGNTVDFREELEEVSNEIEKETAEKQAGSNADAEGEAEAYADRMTAEKMNALFALSSTSPAYAVLEAFKYVEIEWHALLETKGLSRKPLHRVKHSIFSEMFNLPTSIINSFDRLRMLRNKAAHEIEHGISSVDAANYVVSAFQMAELLRDARGKPNANASTDE</sequence>
<accession>A0ABV6CNI2</accession>
<keyword evidence="2" id="KW-1133">Transmembrane helix</keyword>
<keyword evidence="4" id="KW-1185">Reference proteome</keyword>
<keyword evidence="2" id="KW-0812">Transmembrane</keyword>
<name>A0ABV6CNI2_9RHOB</name>
<dbReference type="RefSeq" id="WP_265506726.1">
    <property type="nucleotide sequence ID" value="NZ_JAOTBE010000016.1"/>
</dbReference>
<evidence type="ECO:0000256" key="2">
    <source>
        <dbReference type="SAM" id="Phobius"/>
    </source>
</evidence>
<keyword evidence="1" id="KW-0175">Coiled coil</keyword>
<feature type="coiled-coil region" evidence="1">
    <location>
        <begin position="59"/>
        <end position="86"/>
    </location>
</feature>
<evidence type="ECO:0000256" key="1">
    <source>
        <dbReference type="SAM" id="Coils"/>
    </source>
</evidence>
<comment type="caution">
    <text evidence="3">The sequence shown here is derived from an EMBL/GenBank/DDBJ whole genome shotgun (WGS) entry which is preliminary data.</text>
</comment>
<keyword evidence="2" id="KW-0472">Membrane</keyword>
<evidence type="ECO:0000313" key="3">
    <source>
        <dbReference type="EMBL" id="MFC0200528.1"/>
    </source>
</evidence>
<protein>
    <recommendedName>
        <fullName evidence="5">DUF4145 domain-containing protein</fullName>
    </recommendedName>
</protein>
<organism evidence="3 4">
    <name type="scientific">Paracoccus rhizosphaerae</name>
    <dbReference type="NCBI Taxonomy" id="1133347"/>
    <lineage>
        <taxon>Bacteria</taxon>
        <taxon>Pseudomonadati</taxon>
        <taxon>Pseudomonadota</taxon>
        <taxon>Alphaproteobacteria</taxon>
        <taxon>Rhodobacterales</taxon>
        <taxon>Paracoccaceae</taxon>
        <taxon>Paracoccus</taxon>
    </lineage>
</organism>
<reference evidence="3 4" key="1">
    <citation type="submission" date="2024-09" db="EMBL/GenBank/DDBJ databases">
        <authorList>
            <person name="Sun Q."/>
            <person name="Mori K."/>
        </authorList>
    </citation>
    <scope>NUCLEOTIDE SEQUENCE [LARGE SCALE GENOMIC DNA]</scope>
    <source>
        <strain evidence="3 4">CCM 7904</strain>
    </source>
</reference>
<proteinExistence type="predicted"/>
<dbReference type="Proteomes" id="UP001589795">
    <property type="component" value="Unassembled WGS sequence"/>
</dbReference>
<feature type="transmembrane region" description="Helical" evidence="2">
    <location>
        <begin position="20"/>
        <end position="40"/>
    </location>
</feature>
<gene>
    <name evidence="3" type="ORF">ACFFIZ_09410</name>
</gene>
<dbReference type="EMBL" id="JBHLWQ010000085">
    <property type="protein sequence ID" value="MFC0200528.1"/>
    <property type="molecule type" value="Genomic_DNA"/>
</dbReference>
<evidence type="ECO:0008006" key="5">
    <source>
        <dbReference type="Google" id="ProtNLM"/>
    </source>
</evidence>
<evidence type="ECO:0000313" key="4">
    <source>
        <dbReference type="Proteomes" id="UP001589795"/>
    </source>
</evidence>